<dbReference type="Proteomes" id="UP000268652">
    <property type="component" value="Unassembled WGS sequence"/>
</dbReference>
<dbReference type="Gene3D" id="2.30.110.10">
    <property type="entry name" value="Electron Transport, Fmn-binding Protein, Chain A"/>
    <property type="match status" value="1"/>
</dbReference>
<name>A0A3A9W631_9ACTN</name>
<reference evidence="5 6" key="1">
    <citation type="submission" date="2018-09" db="EMBL/GenBank/DDBJ databases">
        <title>Streptomyces sp. nov. DS1-2, an endophytic actinomycete isolated from roots of Dendrobium scabrilingue.</title>
        <authorList>
            <person name="Kuncharoen N."/>
            <person name="Kudo T."/>
            <person name="Ohkuma M."/>
            <person name="Yuki M."/>
            <person name="Tanasupawat S."/>
        </authorList>
    </citation>
    <scope>NUCLEOTIDE SEQUENCE [LARGE SCALE GENOMIC DNA]</scope>
    <source>
        <strain evidence="3 6">AZ1-7</strain>
        <strain evidence="4 5">DS1-2</strain>
    </source>
</reference>
<dbReference type="OrthoDB" id="157302at2"/>
<evidence type="ECO:0000256" key="1">
    <source>
        <dbReference type="ARBA" id="ARBA00023002"/>
    </source>
</evidence>
<dbReference type="PANTHER" id="PTHR35176:SF4">
    <property type="entry name" value="PYRIDOXAMINE 5'-PHOSPHATE OXIDASE-RELATED FMN-BINDING"/>
    <property type="match status" value="1"/>
</dbReference>
<evidence type="ECO:0000313" key="5">
    <source>
        <dbReference type="Proteomes" id="UP000268652"/>
    </source>
</evidence>
<evidence type="ECO:0000259" key="2">
    <source>
        <dbReference type="Pfam" id="PF01243"/>
    </source>
</evidence>
<dbReference type="InterPro" id="IPR052019">
    <property type="entry name" value="F420H2_bilvrd_red/Heme_oxyg"/>
</dbReference>
<dbReference type="AlphaFoldDB" id="A0A3A9W631"/>
<dbReference type="InterPro" id="IPR012349">
    <property type="entry name" value="Split_barrel_FMN-bd"/>
</dbReference>
<dbReference type="InterPro" id="IPR011576">
    <property type="entry name" value="Pyridox_Oxase_N"/>
</dbReference>
<dbReference type="Proteomes" id="UP000275024">
    <property type="component" value="Unassembled WGS sequence"/>
</dbReference>
<protein>
    <submittedName>
        <fullName evidence="3">Pyridoxamine 5'-phosphate oxidase family protein</fullName>
    </submittedName>
</protein>
<accession>A0A3A9W631</accession>
<dbReference type="GO" id="GO:0070967">
    <property type="term" value="F:coenzyme F420 binding"/>
    <property type="evidence" value="ECO:0007669"/>
    <property type="project" value="TreeGrafter"/>
</dbReference>
<dbReference type="Pfam" id="PF01243">
    <property type="entry name" value="PNPOx_N"/>
    <property type="match status" value="1"/>
</dbReference>
<dbReference type="EMBL" id="RBDY01000010">
    <property type="protein sequence ID" value="RKN21786.1"/>
    <property type="molecule type" value="Genomic_DNA"/>
</dbReference>
<dbReference type="RefSeq" id="WP_120697708.1">
    <property type="nucleotide sequence ID" value="NZ_RBDX01000010.1"/>
</dbReference>
<sequence>MEPRSEFDARYSDPAAAPTEWAEARALLAEAEVYWLSTVRPGGGPHVTPVIAVWQDGAPHVTTGPEEQKARNIAAGPREEWRFTPREGQLHHTAGAANAFRISPTTAYGFAKSPYGHTRWRFDT</sequence>
<dbReference type="SUPFAM" id="SSF50475">
    <property type="entry name" value="FMN-binding split barrel"/>
    <property type="match status" value="1"/>
</dbReference>
<evidence type="ECO:0000313" key="3">
    <source>
        <dbReference type="EMBL" id="RKN08628.1"/>
    </source>
</evidence>
<evidence type="ECO:0000313" key="4">
    <source>
        <dbReference type="EMBL" id="RKN21786.1"/>
    </source>
</evidence>
<dbReference type="PANTHER" id="PTHR35176">
    <property type="entry name" value="HEME OXYGENASE HI_0854-RELATED"/>
    <property type="match status" value="1"/>
</dbReference>
<feature type="domain" description="Pyridoxamine 5'-phosphate oxidase N-terminal" evidence="2">
    <location>
        <begin position="22"/>
        <end position="78"/>
    </location>
</feature>
<comment type="caution">
    <text evidence="3">The sequence shown here is derived from an EMBL/GenBank/DDBJ whole genome shotgun (WGS) entry which is preliminary data.</text>
</comment>
<dbReference type="GO" id="GO:0016627">
    <property type="term" value="F:oxidoreductase activity, acting on the CH-CH group of donors"/>
    <property type="evidence" value="ECO:0007669"/>
    <property type="project" value="TreeGrafter"/>
</dbReference>
<gene>
    <name evidence="4" type="ORF">D7318_15595</name>
    <name evidence="3" type="ORF">D7319_14640</name>
</gene>
<evidence type="ECO:0000313" key="6">
    <source>
        <dbReference type="Proteomes" id="UP000275024"/>
    </source>
</evidence>
<organism evidence="3 6">
    <name type="scientific">Streptomyces radicis</name>
    <dbReference type="NCBI Taxonomy" id="1750517"/>
    <lineage>
        <taxon>Bacteria</taxon>
        <taxon>Bacillati</taxon>
        <taxon>Actinomycetota</taxon>
        <taxon>Actinomycetes</taxon>
        <taxon>Kitasatosporales</taxon>
        <taxon>Streptomycetaceae</taxon>
        <taxon>Streptomyces</taxon>
    </lineage>
</organism>
<dbReference type="GO" id="GO:0005829">
    <property type="term" value="C:cytosol"/>
    <property type="evidence" value="ECO:0007669"/>
    <property type="project" value="TreeGrafter"/>
</dbReference>
<keyword evidence="1" id="KW-0560">Oxidoreductase</keyword>
<dbReference type="EMBL" id="RBDX01000010">
    <property type="protein sequence ID" value="RKN08628.1"/>
    <property type="molecule type" value="Genomic_DNA"/>
</dbReference>
<proteinExistence type="predicted"/>
<keyword evidence="5" id="KW-1185">Reference proteome</keyword>